<dbReference type="GO" id="GO:0030254">
    <property type="term" value="P:protein secretion by the type III secretion system"/>
    <property type="evidence" value="ECO:0007669"/>
    <property type="project" value="InterPro"/>
</dbReference>
<gene>
    <name evidence="2" type="ORF">AKG60_01665</name>
    <name evidence="1" type="ORF">YA91_16465</name>
</gene>
<reference evidence="2 3" key="1">
    <citation type="submission" date="2015-08" db="EMBL/GenBank/DDBJ databases">
        <title>Draft Genome Sequences of Vibrio parahaemolyticus Strains.</title>
        <authorList>
            <person name="Gonzalez-Escalona N."/>
            <person name="DePaola A."/>
        </authorList>
    </citation>
    <scope>NUCLEOTIDE SEQUENCE [LARGE SCALE GENOMIC DNA]</scope>
    <source>
        <strain evidence="2 3">CFSAN001621</strain>
    </source>
</reference>
<name>A0A249W5Z9_VIBPH</name>
<dbReference type="CDD" id="cd16364">
    <property type="entry name" value="T3SC_I-like"/>
    <property type="match status" value="1"/>
</dbReference>
<dbReference type="SUPFAM" id="SSF69635">
    <property type="entry name" value="Type III secretory system chaperone-like"/>
    <property type="match status" value="1"/>
</dbReference>
<dbReference type="EMBL" id="CP023248">
    <property type="protein sequence ID" value="ASZ52019.1"/>
    <property type="molecule type" value="Genomic_DNA"/>
</dbReference>
<protein>
    <submittedName>
        <fullName evidence="1">Tir chaperone family protein</fullName>
    </submittedName>
    <submittedName>
        <fullName evidence="2">Type III secretion chaperone CesT</fullName>
    </submittedName>
</protein>
<dbReference type="Gene3D" id="3.30.1460.10">
    <property type="match status" value="1"/>
</dbReference>
<dbReference type="InterPro" id="IPR010261">
    <property type="entry name" value="Tir_chaperone"/>
</dbReference>
<proteinExistence type="predicted"/>
<keyword evidence="3" id="KW-1185">Reference proteome</keyword>
<accession>A0A249W5Z9</accession>
<dbReference type="RefSeq" id="WP_005500499.1">
    <property type="nucleotide sequence ID" value="NZ_CP023248.2"/>
</dbReference>
<dbReference type="EMBL" id="LHQV01000002">
    <property type="protein sequence ID" value="OQK04774.1"/>
    <property type="molecule type" value="Genomic_DNA"/>
</dbReference>
<evidence type="ECO:0000313" key="3">
    <source>
        <dbReference type="Proteomes" id="UP000191946"/>
    </source>
</evidence>
<reference evidence="1" key="2">
    <citation type="submission" date="2017-09" db="EMBL/GenBank/DDBJ databases">
        <authorList>
            <person name="Ehlers B."/>
            <person name="Leendertz F.H."/>
        </authorList>
    </citation>
    <scope>NUCLEOTIDE SEQUENCE</scope>
    <source>
        <strain evidence="1">MAVP-26</strain>
    </source>
</reference>
<sequence length="152" mass="17101">MNTIQPLLDEFCRLNELPPLILEDGNRCQLLVDDRFVLYFTATEDDALMLSVTFGGLEKSGELRIRGLELLARANYQRVGSGNLALSLAPNGRQLVLAGSQPTEHLNSANLTVWFHEIIEQTELWQARFAMLDQDLSATSNHEQSHVQPLRV</sequence>
<organism evidence="1">
    <name type="scientific">Vibrio parahaemolyticus</name>
    <dbReference type="NCBI Taxonomy" id="670"/>
    <lineage>
        <taxon>Bacteria</taxon>
        <taxon>Pseudomonadati</taxon>
        <taxon>Pseudomonadota</taxon>
        <taxon>Gammaproteobacteria</taxon>
        <taxon>Vibrionales</taxon>
        <taxon>Vibrionaceae</taxon>
        <taxon>Vibrio</taxon>
    </lineage>
</organism>
<dbReference type="Proteomes" id="UP000191946">
    <property type="component" value="Unassembled WGS sequence"/>
</dbReference>
<dbReference type="AlphaFoldDB" id="A0A249W5Z9"/>
<evidence type="ECO:0000313" key="1">
    <source>
        <dbReference type="EMBL" id="ASZ52019.1"/>
    </source>
</evidence>
<dbReference type="Pfam" id="PF05932">
    <property type="entry name" value="CesT"/>
    <property type="match status" value="1"/>
</dbReference>
<evidence type="ECO:0000313" key="2">
    <source>
        <dbReference type="EMBL" id="OQK04774.1"/>
    </source>
</evidence>